<dbReference type="SUPFAM" id="SSF52058">
    <property type="entry name" value="L domain-like"/>
    <property type="match status" value="1"/>
</dbReference>
<dbReference type="InterPro" id="IPR000210">
    <property type="entry name" value="BTB/POZ_dom"/>
</dbReference>
<dbReference type="AlphaFoldDB" id="A0A9N9S8Y1"/>
<sequence>MKVQCNYYEHSWPNYPNKFYCCEVRSQQIVDDQELEFIGNHLNCKTSNDVTFIYFCNCNLNKLPKNLSKVFPNLNIIVISYSKLKTICKNDLSGFKKLKIFSCCNNDIEFVPGNLFEDLRCLEWITFYINKKLKIIEPNLLNKLENLKCVHLEKNLNHNIEFTVWNSPTSTLDEVKNDLAEKFFALDLPSVKDFIMKQKDPLKELKKYLTKVKTTKANEKILKLKNEITKDSIQNDLLGDLKKFLQNENVKDFKIIIGSKEFMVHKFLLAARSPTLAETFSENPDAESLKLIDITEEMFEKILKFLYTDELPGEAGMNYVQLFGAAGRLQIIELKNFAVEKILENISNLNALELLTMANRYKNDELIHAAFEEVKKKYPEIPFKDDWSKDPERIKKVIEALRKKEEAIKRAESEFKSLLI</sequence>
<proteinExistence type="predicted"/>
<dbReference type="CDD" id="cd18186">
    <property type="entry name" value="BTB_POZ_ZBTB_KLHL-like"/>
    <property type="match status" value="1"/>
</dbReference>
<organism evidence="2 3">
    <name type="scientific">Chironomus riparius</name>
    <dbReference type="NCBI Taxonomy" id="315576"/>
    <lineage>
        <taxon>Eukaryota</taxon>
        <taxon>Metazoa</taxon>
        <taxon>Ecdysozoa</taxon>
        <taxon>Arthropoda</taxon>
        <taxon>Hexapoda</taxon>
        <taxon>Insecta</taxon>
        <taxon>Pterygota</taxon>
        <taxon>Neoptera</taxon>
        <taxon>Endopterygota</taxon>
        <taxon>Diptera</taxon>
        <taxon>Nematocera</taxon>
        <taxon>Chironomoidea</taxon>
        <taxon>Chironomidae</taxon>
        <taxon>Chironominae</taxon>
        <taxon>Chironomus</taxon>
    </lineage>
</organism>
<dbReference type="Proteomes" id="UP001153620">
    <property type="component" value="Chromosome 4"/>
</dbReference>
<accession>A0A9N9S8Y1</accession>
<evidence type="ECO:0000313" key="3">
    <source>
        <dbReference type="Proteomes" id="UP001153620"/>
    </source>
</evidence>
<dbReference type="PANTHER" id="PTHR24413">
    <property type="entry name" value="SPECKLE-TYPE POZ PROTEIN"/>
    <property type="match status" value="1"/>
</dbReference>
<dbReference type="EMBL" id="OU895880">
    <property type="protein sequence ID" value="CAG9811222.1"/>
    <property type="molecule type" value="Genomic_DNA"/>
</dbReference>
<dbReference type="PROSITE" id="PS50097">
    <property type="entry name" value="BTB"/>
    <property type="match status" value="1"/>
</dbReference>
<dbReference type="InterPro" id="IPR011333">
    <property type="entry name" value="SKP1/BTB/POZ_sf"/>
</dbReference>
<gene>
    <name evidence="2" type="ORF">CHIRRI_LOCUS14031</name>
</gene>
<dbReference type="InterPro" id="IPR032675">
    <property type="entry name" value="LRR_dom_sf"/>
</dbReference>
<dbReference type="SUPFAM" id="SSF54695">
    <property type="entry name" value="POZ domain"/>
    <property type="match status" value="1"/>
</dbReference>
<dbReference type="Pfam" id="PF00651">
    <property type="entry name" value="BTB"/>
    <property type="match status" value="1"/>
</dbReference>
<name>A0A9N9S8Y1_9DIPT</name>
<evidence type="ECO:0000259" key="1">
    <source>
        <dbReference type="PROSITE" id="PS50097"/>
    </source>
</evidence>
<dbReference type="OrthoDB" id="6359816at2759"/>
<dbReference type="Gene3D" id="3.80.10.10">
    <property type="entry name" value="Ribonuclease Inhibitor"/>
    <property type="match status" value="1"/>
</dbReference>
<reference evidence="2" key="2">
    <citation type="submission" date="2022-10" db="EMBL/GenBank/DDBJ databases">
        <authorList>
            <consortium name="ENA_rothamsted_submissions"/>
            <consortium name="culmorum"/>
            <person name="King R."/>
        </authorList>
    </citation>
    <scope>NUCLEOTIDE SEQUENCE</scope>
</reference>
<protein>
    <recommendedName>
        <fullName evidence="1">BTB domain-containing protein</fullName>
    </recommendedName>
</protein>
<feature type="domain" description="BTB" evidence="1">
    <location>
        <begin position="251"/>
        <end position="315"/>
    </location>
</feature>
<dbReference type="SMART" id="SM00225">
    <property type="entry name" value="BTB"/>
    <property type="match status" value="1"/>
</dbReference>
<keyword evidence="3" id="KW-1185">Reference proteome</keyword>
<evidence type="ECO:0000313" key="2">
    <source>
        <dbReference type="EMBL" id="CAG9811222.1"/>
    </source>
</evidence>
<reference evidence="2" key="1">
    <citation type="submission" date="2022-01" db="EMBL/GenBank/DDBJ databases">
        <authorList>
            <person name="King R."/>
        </authorList>
    </citation>
    <scope>NUCLEOTIDE SEQUENCE</scope>
</reference>
<dbReference type="Gene3D" id="3.30.710.10">
    <property type="entry name" value="Potassium Channel Kv1.1, Chain A"/>
    <property type="match status" value="1"/>
</dbReference>